<dbReference type="STRING" id="286727.SAMN02982917_1567"/>
<organism evidence="4 5">
    <name type="scientific">Azospirillum oryzae</name>
    <dbReference type="NCBI Taxonomy" id="286727"/>
    <lineage>
        <taxon>Bacteria</taxon>
        <taxon>Pseudomonadati</taxon>
        <taxon>Pseudomonadota</taxon>
        <taxon>Alphaproteobacteria</taxon>
        <taxon>Rhodospirillales</taxon>
        <taxon>Azospirillaceae</taxon>
        <taxon>Azospirillum</taxon>
    </lineage>
</organism>
<dbReference type="Proteomes" id="UP000192936">
    <property type="component" value="Unassembled WGS sequence"/>
</dbReference>
<dbReference type="CDD" id="cd11740">
    <property type="entry name" value="YajQ_like"/>
    <property type="match status" value="1"/>
</dbReference>
<dbReference type="RefSeq" id="WP_085083924.1">
    <property type="nucleotide sequence ID" value="NZ_FXAK01000002.1"/>
</dbReference>
<dbReference type="InterPro" id="IPR035571">
    <property type="entry name" value="UPF0234-like_C"/>
</dbReference>
<dbReference type="InterPro" id="IPR036183">
    <property type="entry name" value="YajQ-like_sf"/>
</dbReference>
<name>A0A1X7EEK7_9PROT</name>
<comment type="function">
    <text evidence="3">Nucleotide-binding protein.</text>
</comment>
<evidence type="ECO:0000256" key="3">
    <source>
        <dbReference type="HAMAP-Rule" id="MF_00632"/>
    </source>
</evidence>
<proteinExistence type="inferred from homology"/>
<dbReference type="PANTHER" id="PTHR30476">
    <property type="entry name" value="UPF0234 PROTEIN YAJQ"/>
    <property type="match status" value="1"/>
</dbReference>
<reference evidence="4 5" key="1">
    <citation type="submission" date="2017-04" db="EMBL/GenBank/DDBJ databases">
        <authorList>
            <person name="Afonso C.L."/>
            <person name="Miller P.J."/>
            <person name="Scott M.A."/>
            <person name="Spackman E."/>
            <person name="Goraichik I."/>
            <person name="Dimitrov K.M."/>
            <person name="Suarez D.L."/>
            <person name="Swayne D.E."/>
        </authorList>
    </citation>
    <scope>NUCLEOTIDE SEQUENCE [LARGE SCALE GENOMIC DNA]</scope>
    <source>
        <strain evidence="4 5">A2P</strain>
    </source>
</reference>
<dbReference type="NCBIfam" id="NF003819">
    <property type="entry name" value="PRK05412.1"/>
    <property type="match status" value="1"/>
</dbReference>
<dbReference type="GO" id="GO:0000166">
    <property type="term" value="F:nucleotide binding"/>
    <property type="evidence" value="ECO:0007669"/>
    <property type="project" value="UniProtKB-UniRule"/>
</dbReference>
<dbReference type="AlphaFoldDB" id="A0A1X7EEK7"/>
<evidence type="ECO:0000313" key="5">
    <source>
        <dbReference type="Proteomes" id="UP000192936"/>
    </source>
</evidence>
<dbReference type="OrthoDB" id="9801447at2"/>
<gene>
    <name evidence="4" type="ORF">SAMN02982917_1567</name>
</gene>
<evidence type="ECO:0000313" key="4">
    <source>
        <dbReference type="EMBL" id="SMF32127.1"/>
    </source>
</evidence>
<dbReference type="HAMAP" id="MF_00632">
    <property type="entry name" value="UPF0234"/>
    <property type="match status" value="1"/>
</dbReference>
<dbReference type="Pfam" id="PF04461">
    <property type="entry name" value="YajQ"/>
    <property type="match status" value="1"/>
</dbReference>
<sequence length="162" mass="18241">MPSFDIVSKTDVHEVDNAIAGVRREIETRFDFKGSKCTVERTENEIVLLADDATKLEQMQELLRVYVTRRKLDAAALDFSAKPERAAGDALRQPVTIKQGIAQDLAKTIVKGIKDSKMKVQVSIQGDELRVTGKKRDDLQDAIALVKRLGIEQPLQYQNFRD</sequence>
<comment type="similarity">
    <text evidence="2 3">Belongs to the YajQ family.</text>
</comment>
<dbReference type="InterPro" id="IPR035570">
    <property type="entry name" value="UPF0234_N"/>
</dbReference>
<keyword evidence="1 3" id="KW-0547">Nucleotide-binding</keyword>
<dbReference type="Gene3D" id="3.30.70.990">
    <property type="entry name" value="YajQ-like, domain 2"/>
    <property type="match status" value="1"/>
</dbReference>
<evidence type="ECO:0000256" key="1">
    <source>
        <dbReference type="ARBA" id="ARBA00022741"/>
    </source>
</evidence>
<evidence type="ECO:0000256" key="2">
    <source>
        <dbReference type="ARBA" id="ARBA00093450"/>
    </source>
</evidence>
<protein>
    <recommendedName>
        <fullName evidence="3">Nucleotide-binding protein SAMN02982917_1567</fullName>
    </recommendedName>
</protein>
<accession>A0A1X7EEK7</accession>
<dbReference type="Gene3D" id="3.30.70.860">
    <property type="match status" value="1"/>
</dbReference>
<dbReference type="InterPro" id="IPR007551">
    <property type="entry name" value="YajQ/Smlt4090-like"/>
</dbReference>
<dbReference type="EMBL" id="FXAK01000002">
    <property type="protein sequence ID" value="SMF32127.1"/>
    <property type="molecule type" value="Genomic_DNA"/>
</dbReference>
<dbReference type="PANTHER" id="PTHR30476:SF0">
    <property type="entry name" value="UPF0234 PROTEIN YAJQ"/>
    <property type="match status" value="1"/>
</dbReference>
<dbReference type="SUPFAM" id="SSF89963">
    <property type="entry name" value="YajQ-like"/>
    <property type="match status" value="2"/>
</dbReference>
<dbReference type="GO" id="GO:0005829">
    <property type="term" value="C:cytosol"/>
    <property type="evidence" value="ECO:0007669"/>
    <property type="project" value="TreeGrafter"/>
</dbReference>